<keyword evidence="2" id="KW-0012">Acyltransferase</keyword>
<dbReference type="SUPFAM" id="SSF55729">
    <property type="entry name" value="Acyl-CoA N-acyltransferases (Nat)"/>
    <property type="match status" value="1"/>
</dbReference>
<proteinExistence type="inferred from homology"/>
<dbReference type="InterPro" id="IPR000182">
    <property type="entry name" value="GNAT_dom"/>
</dbReference>
<dbReference type="RefSeq" id="WP_101473590.1">
    <property type="nucleotide sequence ID" value="NZ_CP060637.1"/>
</dbReference>
<evidence type="ECO:0000259" key="4">
    <source>
        <dbReference type="PROSITE" id="PS51186"/>
    </source>
</evidence>
<reference evidence="5 6" key="1">
    <citation type="submission" date="2020-08" db="EMBL/GenBank/DDBJ databases">
        <authorList>
            <person name="Liu C."/>
            <person name="Sun Q."/>
        </authorList>
    </citation>
    <scope>NUCLEOTIDE SEQUENCE [LARGE SCALE GENOMIC DNA]</scope>
    <source>
        <strain evidence="5 6">NSJ-57</strain>
    </source>
</reference>
<protein>
    <submittedName>
        <fullName evidence="5">GNAT family N-acetyltransferase</fullName>
    </submittedName>
</protein>
<dbReference type="InterPro" id="IPR051531">
    <property type="entry name" value="N-acetyltransferase"/>
</dbReference>
<feature type="domain" description="N-acetyltransferase" evidence="4">
    <location>
        <begin position="8"/>
        <end position="164"/>
    </location>
</feature>
<dbReference type="PANTHER" id="PTHR43792">
    <property type="entry name" value="GNAT FAMILY, PUTATIVE (AFU_ORTHOLOGUE AFUA_3G00765)-RELATED-RELATED"/>
    <property type="match status" value="1"/>
</dbReference>
<dbReference type="PROSITE" id="PS51186">
    <property type="entry name" value="GNAT"/>
    <property type="match status" value="1"/>
</dbReference>
<dbReference type="KEGG" id="fho:H9Q81_00210"/>
<dbReference type="InterPro" id="IPR016181">
    <property type="entry name" value="Acyl_CoA_acyltransferase"/>
</dbReference>
<keyword evidence="6" id="KW-1185">Reference proteome</keyword>
<dbReference type="PANTHER" id="PTHR43792:SF8">
    <property type="entry name" value="[RIBOSOMAL PROTEIN US5]-ALANINE N-ACETYLTRANSFERASE"/>
    <property type="match status" value="1"/>
</dbReference>
<evidence type="ECO:0000313" key="6">
    <source>
        <dbReference type="Proteomes" id="UP000515913"/>
    </source>
</evidence>
<dbReference type="AlphaFoldDB" id="A0A7G9GWW9"/>
<keyword evidence="1 5" id="KW-0808">Transferase</keyword>
<sequence length="175" mass="20139">MKIETSRFILRPWVKEDAKALYKYASNEKIGPSAGWLPHKSITESEDIIKTIFAIPNTFAIVLKSINEPVGSIGLMVGKYSSLSLPDNEAELGYWLGVPYWGQEIMPEAVREILKYGFEYLNLKKIWCCCSSENKNSKRVQEKCGFSFVKSENSEYELLNKKIIREIRVLENNNY</sequence>
<evidence type="ECO:0000256" key="2">
    <source>
        <dbReference type="ARBA" id="ARBA00023315"/>
    </source>
</evidence>
<dbReference type="Proteomes" id="UP000515913">
    <property type="component" value="Chromosome"/>
</dbReference>
<accession>A0A7G9GWW9</accession>
<dbReference type="Pfam" id="PF13302">
    <property type="entry name" value="Acetyltransf_3"/>
    <property type="match status" value="1"/>
</dbReference>
<evidence type="ECO:0000313" key="5">
    <source>
        <dbReference type="EMBL" id="QNM15301.1"/>
    </source>
</evidence>
<dbReference type="EMBL" id="CP060637">
    <property type="protein sequence ID" value="QNM15301.1"/>
    <property type="molecule type" value="Genomic_DNA"/>
</dbReference>
<organism evidence="5 6">
    <name type="scientific">Fusobacterium hominis</name>
    <dbReference type="NCBI Taxonomy" id="2764326"/>
    <lineage>
        <taxon>Bacteria</taxon>
        <taxon>Fusobacteriati</taxon>
        <taxon>Fusobacteriota</taxon>
        <taxon>Fusobacteriia</taxon>
        <taxon>Fusobacteriales</taxon>
        <taxon>Fusobacteriaceae</taxon>
        <taxon>Fusobacterium</taxon>
    </lineage>
</organism>
<gene>
    <name evidence="5" type="ORF">H9Q81_00210</name>
</gene>
<dbReference type="Gene3D" id="3.40.630.30">
    <property type="match status" value="1"/>
</dbReference>
<evidence type="ECO:0000256" key="3">
    <source>
        <dbReference type="ARBA" id="ARBA00038502"/>
    </source>
</evidence>
<evidence type="ECO:0000256" key="1">
    <source>
        <dbReference type="ARBA" id="ARBA00022679"/>
    </source>
</evidence>
<name>A0A7G9GWW9_9FUSO</name>
<comment type="similarity">
    <text evidence="3">Belongs to the acetyltransferase family. RimJ subfamily.</text>
</comment>
<dbReference type="GO" id="GO:0016747">
    <property type="term" value="F:acyltransferase activity, transferring groups other than amino-acyl groups"/>
    <property type="evidence" value="ECO:0007669"/>
    <property type="project" value="InterPro"/>
</dbReference>